<evidence type="ECO:0000313" key="1">
    <source>
        <dbReference type="EMBL" id="CAL1388460.1"/>
    </source>
</evidence>
<name>A0AAV2ESS1_9ROSI</name>
<dbReference type="AlphaFoldDB" id="A0AAV2ESS1"/>
<proteinExistence type="predicted"/>
<sequence>MRCCCCSEVKVLRRNEERMVWSSEASEEGWRTLFVVIDRKKRKQLEKAQSFIFAPNRNQTVVVVSAAKIQAITSFKLSNALRNP</sequence>
<dbReference type="Proteomes" id="UP001497516">
    <property type="component" value="Chromosome 5"/>
</dbReference>
<reference evidence="1 2" key="1">
    <citation type="submission" date="2024-04" db="EMBL/GenBank/DDBJ databases">
        <authorList>
            <person name="Fracassetti M."/>
        </authorList>
    </citation>
    <scope>NUCLEOTIDE SEQUENCE [LARGE SCALE GENOMIC DNA]</scope>
</reference>
<dbReference type="EMBL" id="OZ034818">
    <property type="protein sequence ID" value="CAL1388460.1"/>
    <property type="molecule type" value="Genomic_DNA"/>
</dbReference>
<accession>A0AAV2ESS1</accession>
<keyword evidence="2" id="KW-1185">Reference proteome</keyword>
<protein>
    <submittedName>
        <fullName evidence="1">Uncharacterized protein</fullName>
    </submittedName>
</protein>
<evidence type="ECO:0000313" key="2">
    <source>
        <dbReference type="Proteomes" id="UP001497516"/>
    </source>
</evidence>
<organism evidence="1 2">
    <name type="scientific">Linum trigynum</name>
    <dbReference type="NCBI Taxonomy" id="586398"/>
    <lineage>
        <taxon>Eukaryota</taxon>
        <taxon>Viridiplantae</taxon>
        <taxon>Streptophyta</taxon>
        <taxon>Embryophyta</taxon>
        <taxon>Tracheophyta</taxon>
        <taxon>Spermatophyta</taxon>
        <taxon>Magnoliopsida</taxon>
        <taxon>eudicotyledons</taxon>
        <taxon>Gunneridae</taxon>
        <taxon>Pentapetalae</taxon>
        <taxon>rosids</taxon>
        <taxon>fabids</taxon>
        <taxon>Malpighiales</taxon>
        <taxon>Linaceae</taxon>
        <taxon>Linum</taxon>
    </lineage>
</organism>
<gene>
    <name evidence="1" type="ORF">LTRI10_LOCUS29388</name>
</gene>